<proteinExistence type="predicted"/>
<reference evidence="1 2" key="2">
    <citation type="submission" date="2018-11" db="EMBL/GenBank/DDBJ databases">
        <authorList>
            <consortium name="Pathogen Informatics"/>
        </authorList>
    </citation>
    <scope>NUCLEOTIDE SEQUENCE [LARGE SCALE GENOMIC DNA]</scope>
</reference>
<protein>
    <submittedName>
        <fullName evidence="3">CACTA en-spm transposon protein</fullName>
    </submittedName>
</protein>
<name>A0A183EQL9_9BILA</name>
<dbReference type="AlphaFoldDB" id="A0A183EQL9"/>
<evidence type="ECO:0000313" key="2">
    <source>
        <dbReference type="Proteomes" id="UP000271098"/>
    </source>
</evidence>
<dbReference type="WBParaSite" id="GPUH_0002329001-mRNA-1">
    <property type="protein sequence ID" value="GPUH_0002329001-mRNA-1"/>
    <property type="gene ID" value="GPUH_0002329001"/>
</dbReference>
<evidence type="ECO:0000313" key="1">
    <source>
        <dbReference type="EMBL" id="VDN41219.1"/>
    </source>
</evidence>
<dbReference type="EMBL" id="UYRT01097300">
    <property type="protein sequence ID" value="VDN41219.1"/>
    <property type="molecule type" value="Genomic_DNA"/>
</dbReference>
<dbReference type="OrthoDB" id="5839451at2759"/>
<gene>
    <name evidence="1" type="ORF">GPUH_LOCUS23261</name>
</gene>
<evidence type="ECO:0000313" key="3">
    <source>
        <dbReference type="WBParaSite" id="GPUH_0002329001-mRNA-1"/>
    </source>
</evidence>
<organism evidence="3">
    <name type="scientific">Gongylonema pulchrum</name>
    <dbReference type="NCBI Taxonomy" id="637853"/>
    <lineage>
        <taxon>Eukaryota</taxon>
        <taxon>Metazoa</taxon>
        <taxon>Ecdysozoa</taxon>
        <taxon>Nematoda</taxon>
        <taxon>Chromadorea</taxon>
        <taxon>Rhabditida</taxon>
        <taxon>Spirurina</taxon>
        <taxon>Spiruromorpha</taxon>
        <taxon>Spiruroidea</taxon>
        <taxon>Gongylonematidae</taxon>
        <taxon>Gongylonema</taxon>
    </lineage>
</organism>
<dbReference type="Proteomes" id="UP000271098">
    <property type="component" value="Unassembled WGS sequence"/>
</dbReference>
<keyword evidence="2" id="KW-1185">Reference proteome</keyword>
<reference evidence="3" key="1">
    <citation type="submission" date="2016-06" db="UniProtKB">
        <authorList>
            <consortium name="WormBaseParasite"/>
        </authorList>
    </citation>
    <scope>IDENTIFICATION</scope>
</reference>
<sequence>MEAIHDLVEAITSNVDQQYQNDVQLVAPAANDMERFEAQRQQIQEALNRQTYHQFRAYAQQQFVGDPIQCPAISAFRCLDDAFQSSSIVYSRKKHLALSFTGVSCLLAA</sequence>
<accession>A0A183EQL9</accession>